<gene>
    <name evidence="1" type="ORF">RND71_039947</name>
</gene>
<dbReference type="Proteomes" id="UP001291623">
    <property type="component" value="Unassembled WGS sequence"/>
</dbReference>
<evidence type="ECO:0000313" key="1">
    <source>
        <dbReference type="EMBL" id="KAK4341446.1"/>
    </source>
</evidence>
<evidence type="ECO:0000313" key="2">
    <source>
        <dbReference type="Proteomes" id="UP001291623"/>
    </source>
</evidence>
<dbReference type="EMBL" id="JAVYJV010000022">
    <property type="protein sequence ID" value="KAK4341446.1"/>
    <property type="molecule type" value="Genomic_DNA"/>
</dbReference>
<organism evidence="1 2">
    <name type="scientific">Anisodus tanguticus</name>
    <dbReference type="NCBI Taxonomy" id="243964"/>
    <lineage>
        <taxon>Eukaryota</taxon>
        <taxon>Viridiplantae</taxon>
        <taxon>Streptophyta</taxon>
        <taxon>Embryophyta</taxon>
        <taxon>Tracheophyta</taxon>
        <taxon>Spermatophyta</taxon>
        <taxon>Magnoliopsida</taxon>
        <taxon>eudicotyledons</taxon>
        <taxon>Gunneridae</taxon>
        <taxon>Pentapetalae</taxon>
        <taxon>asterids</taxon>
        <taxon>lamiids</taxon>
        <taxon>Solanales</taxon>
        <taxon>Solanaceae</taxon>
        <taxon>Solanoideae</taxon>
        <taxon>Hyoscyameae</taxon>
        <taxon>Anisodus</taxon>
    </lineage>
</organism>
<protein>
    <submittedName>
        <fullName evidence="1">Uncharacterized protein</fullName>
    </submittedName>
</protein>
<comment type="caution">
    <text evidence="1">The sequence shown here is derived from an EMBL/GenBank/DDBJ whole genome shotgun (WGS) entry which is preliminary data.</text>
</comment>
<name>A0AAE1QY54_9SOLA</name>
<dbReference type="AlphaFoldDB" id="A0AAE1QY54"/>
<reference evidence="1" key="1">
    <citation type="submission" date="2023-12" db="EMBL/GenBank/DDBJ databases">
        <title>Genome assembly of Anisodus tanguticus.</title>
        <authorList>
            <person name="Wang Y.-J."/>
        </authorList>
    </citation>
    <scope>NUCLEOTIDE SEQUENCE</scope>
    <source>
        <strain evidence="1">KB-2021</strain>
        <tissue evidence="1">Leaf</tissue>
    </source>
</reference>
<accession>A0AAE1QY54</accession>
<sequence length="130" mass="14489">MAENPSGAGMSFQFWSGERRSEKALLYCLGLKRPIGPFSKGWLSLSVRRLFPFLSEGWAARSAASGDCMVSEIRYFESCNMMAPSGPRLGIGSPLLEDTFDSIIETQFQTELKIEEALRSDRVPEDSILE</sequence>
<keyword evidence="2" id="KW-1185">Reference proteome</keyword>
<proteinExistence type="predicted"/>